<dbReference type="EMBL" id="BLAD01000041">
    <property type="protein sequence ID" value="GER99628.1"/>
    <property type="molecule type" value="Genomic_DNA"/>
</dbReference>
<feature type="domain" description="O-methyltransferase dimerisation" evidence="6">
    <location>
        <begin position="28"/>
        <end position="94"/>
    </location>
</feature>
<dbReference type="RefSeq" id="WP_155336019.1">
    <property type="nucleotide sequence ID" value="NZ_BAAABN010000020.1"/>
</dbReference>
<dbReference type="PIRSF" id="PIRSF005739">
    <property type="entry name" value="O-mtase"/>
    <property type="match status" value="1"/>
</dbReference>
<reference evidence="7 8" key="1">
    <citation type="submission" date="2019-10" db="EMBL/GenBank/DDBJ databases">
        <title>Whole genome shotgun sequence of Acrocarpospora corrugata NBRC 13972.</title>
        <authorList>
            <person name="Ichikawa N."/>
            <person name="Kimura A."/>
            <person name="Kitahashi Y."/>
            <person name="Komaki H."/>
            <person name="Oguchi A."/>
        </authorList>
    </citation>
    <scope>NUCLEOTIDE SEQUENCE [LARGE SCALE GENOMIC DNA]</scope>
    <source>
        <strain evidence="7 8">NBRC 13972</strain>
    </source>
</reference>
<dbReference type="InterPro" id="IPR036390">
    <property type="entry name" value="WH_DNA-bd_sf"/>
</dbReference>
<dbReference type="Gene3D" id="3.40.50.150">
    <property type="entry name" value="Vaccinia Virus protein VP39"/>
    <property type="match status" value="1"/>
</dbReference>
<evidence type="ECO:0000313" key="7">
    <source>
        <dbReference type="EMBL" id="GER99628.1"/>
    </source>
</evidence>
<dbReference type="InterPro" id="IPR001077">
    <property type="entry name" value="COMT_C"/>
</dbReference>
<dbReference type="PROSITE" id="PS51683">
    <property type="entry name" value="SAM_OMT_II"/>
    <property type="match status" value="1"/>
</dbReference>
<gene>
    <name evidence="7" type="ORF">Acor_16920</name>
</gene>
<accession>A0A5M3VTS9</accession>
<evidence type="ECO:0000259" key="5">
    <source>
        <dbReference type="Pfam" id="PF00891"/>
    </source>
</evidence>
<dbReference type="GO" id="GO:0008171">
    <property type="term" value="F:O-methyltransferase activity"/>
    <property type="evidence" value="ECO:0007669"/>
    <property type="project" value="InterPro"/>
</dbReference>
<dbReference type="Gene3D" id="1.10.10.10">
    <property type="entry name" value="Winged helix-like DNA-binding domain superfamily/Winged helix DNA-binding domain"/>
    <property type="match status" value="1"/>
</dbReference>
<name>A0A5M3VTS9_9ACTN</name>
<dbReference type="Pfam" id="PF00891">
    <property type="entry name" value="Methyltransf_2"/>
    <property type="match status" value="1"/>
</dbReference>
<dbReference type="SUPFAM" id="SSF46785">
    <property type="entry name" value="Winged helix' DNA-binding domain"/>
    <property type="match status" value="1"/>
</dbReference>
<dbReference type="InterPro" id="IPR012967">
    <property type="entry name" value="COMT_dimerisation"/>
</dbReference>
<feature type="domain" description="O-methyltransferase C-terminal" evidence="5">
    <location>
        <begin position="159"/>
        <end position="312"/>
    </location>
</feature>
<comment type="caution">
    <text evidence="7">The sequence shown here is derived from an EMBL/GenBank/DDBJ whole genome shotgun (WGS) entry which is preliminary data.</text>
</comment>
<feature type="active site" description="Proton acceptor" evidence="4">
    <location>
        <position position="240"/>
    </location>
</feature>
<dbReference type="Pfam" id="PF08100">
    <property type="entry name" value="Dimerisation"/>
    <property type="match status" value="1"/>
</dbReference>
<dbReference type="Proteomes" id="UP000334990">
    <property type="component" value="Unassembled WGS sequence"/>
</dbReference>
<dbReference type="CDD" id="cd02440">
    <property type="entry name" value="AdoMet_MTases"/>
    <property type="match status" value="1"/>
</dbReference>
<proteinExistence type="predicted"/>
<dbReference type="PANTHER" id="PTHR43712:SF2">
    <property type="entry name" value="O-METHYLTRANSFERASE CICE"/>
    <property type="match status" value="1"/>
</dbReference>
<evidence type="ECO:0000313" key="8">
    <source>
        <dbReference type="Proteomes" id="UP000334990"/>
    </source>
</evidence>
<dbReference type="InterPro" id="IPR036388">
    <property type="entry name" value="WH-like_DNA-bd_sf"/>
</dbReference>
<evidence type="ECO:0000256" key="1">
    <source>
        <dbReference type="ARBA" id="ARBA00022603"/>
    </source>
</evidence>
<evidence type="ECO:0000256" key="2">
    <source>
        <dbReference type="ARBA" id="ARBA00022679"/>
    </source>
</evidence>
<sequence>MPLDLPPDEAARFHTTGEAPAALLDLVGSMANQAAVTALRLGVFPMLCAKPYKAAEVADSLNADQDGLELLLAFLTTAGYLTCDAEGRYFVLPTTKAWLGTGYGTALRLWSAIVSEYWSDLAESIACGPRADFYTWLGDRPFELGLFQSLQRGLAEWMIPEVLNLASVPENARNLLDVGGGHGWYATAFRDRHPTLTATIADLPSALDPYGENPTHPIDLANPDFSGLSPDVILLFNVLHGFPAHQAETIVHTAVRALQPGGVIHILETTSQPRGGVAEAAFTDGFALNLWLTQGGRLHPTEELSGWLMKAGCADVRITELERSASHTLLSASPVPPDPR</sequence>
<dbReference type="GO" id="GO:0046983">
    <property type="term" value="F:protein dimerization activity"/>
    <property type="evidence" value="ECO:0007669"/>
    <property type="project" value="InterPro"/>
</dbReference>
<keyword evidence="3" id="KW-0949">S-adenosyl-L-methionine</keyword>
<dbReference type="SUPFAM" id="SSF53335">
    <property type="entry name" value="S-adenosyl-L-methionine-dependent methyltransferases"/>
    <property type="match status" value="1"/>
</dbReference>
<organism evidence="7 8">
    <name type="scientific">Acrocarpospora corrugata</name>
    <dbReference type="NCBI Taxonomy" id="35763"/>
    <lineage>
        <taxon>Bacteria</taxon>
        <taxon>Bacillati</taxon>
        <taxon>Actinomycetota</taxon>
        <taxon>Actinomycetes</taxon>
        <taxon>Streptosporangiales</taxon>
        <taxon>Streptosporangiaceae</taxon>
        <taxon>Acrocarpospora</taxon>
    </lineage>
</organism>
<keyword evidence="8" id="KW-1185">Reference proteome</keyword>
<dbReference type="PANTHER" id="PTHR43712">
    <property type="entry name" value="PUTATIVE (AFU_ORTHOLOGUE AFUA_4G14580)-RELATED"/>
    <property type="match status" value="1"/>
</dbReference>
<evidence type="ECO:0000256" key="4">
    <source>
        <dbReference type="PIRSR" id="PIRSR005739-1"/>
    </source>
</evidence>
<dbReference type="GO" id="GO:0032259">
    <property type="term" value="P:methylation"/>
    <property type="evidence" value="ECO:0007669"/>
    <property type="project" value="UniProtKB-KW"/>
</dbReference>
<keyword evidence="1 7" id="KW-0489">Methyltransferase</keyword>
<dbReference type="InterPro" id="IPR029063">
    <property type="entry name" value="SAM-dependent_MTases_sf"/>
</dbReference>
<dbReference type="InterPro" id="IPR016461">
    <property type="entry name" value="COMT-like"/>
</dbReference>
<keyword evidence="2 7" id="KW-0808">Transferase</keyword>
<protein>
    <submittedName>
        <fullName evidence="7">SAM-dependent methyltransferase</fullName>
    </submittedName>
</protein>
<evidence type="ECO:0000256" key="3">
    <source>
        <dbReference type="ARBA" id="ARBA00022691"/>
    </source>
</evidence>
<evidence type="ECO:0000259" key="6">
    <source>
        <dbReference type="Pfam" id="PF08100"/>
    </source>
</evidence>
<dbReference type="OrthoDB" id="582216at2"/>
<dbReference type="AlphaFoldDB" id="A0A5M3VTS9"/>